<proteinExistence type="inferred from homology"/>
<accession>A0A2V1DNH9</accession>
<comment type="pathway">
    <text evidence="2">Secondary metabolite biosynthesis.</text>
</comment>
<feature type="transmembrane region" description="Helical" evidence="8">
    <location>
        <begin position="330"/>
        <end position="349"/>
    </location>
</feature>
<feature type="domain" description="Wax synthase" evidence="9">
    <location>
        <begin position="245"/>
        <end position="332"/>
    </location>
</feature>
<organism evidence="10 11">
    <name type="scientific">Periconia macrospinosa</name>
    <dbReference type="NCBI Taxonomy" id="97972"/>
    <lineage>
        <taxon>Eukaryota</taxon>
        <taxon>Fungi</taxon>
        <taxon>Dikarya</taxon>
        <taxon>Ascomycota</taxon>
        <taxon>Pezizomycotina</taxon>
        <taxon>Dothideomycetes</taxon>
        <taxon>Pleosporomycetidae</taxon>
        <taxon>Pleosporales</taxon>
        <taxon>Massarineae</taxon>
        <taxon>Periconiaceae</taxon>
        <taxon>Periconia</taxon>
    </lineage>
</organism>
<gene>
    <name evidence="10" type="ORF">DM02DRAFT_710414</name>
</gene>
<evidence type="ECO:0000256" key="6">
    <source>
        <dbReference type="ARBA" id="ARBA00022989"/>
    </source>
</evidence>
<feature type="transmembrane region" description="Helical" evidence="8">
    <location>
        <begin position="361"/>
        <end position="384"/>
    </location>
</feature>
<evidence type="ECO:0000313" key="10">
    <source>
        <dbReference type="EMBL" id="PVH99772.1"/>
    </source>
</evidence>
<evidence type="ECO:0000256" key="2">
    <source>
        <dbReference type="ARBA" id="ARBA00005179"/>
    </source>
</evidence>
<protein>
    <recommendedName>
        <fullName evidence="9">Wax synthase domain-containing protein</fullName>
    </recommendedName>
</protein>
<keyword evidence="11" id="KW-1185">Reference proteome</keyword>
<dbReference type="PANTHER" id="PTHR31595:SF57">
    <property type="entry name" value="OS04G0481900 PROTEIN"/>
    <property type="match status" value="1"/>
</dbReference>
<evidence type="ECO:0000256" key="4">
    <source>
        <dbReference type="ARBA" id="ARBA00022679"/>
    </source>
</evidence>
<keyword evidence="5 8" id="KW-0812">Transmembrane</keyword>
<dbReference type="GO" id="GO:0006629">
    <property type="term" value="P:lipid metabolic process"/>
    <property type="evidence" value="ECO:0007669"/>
    <property type="project" value="InterPro"/>
</dbReference>
<keyword evidence="6 8" id="KW-1133">Transmembrane helix</keyword>
<dbReference type="InterPro" id="IPR044851">
    <property type="entry name" value="Wax_synthase"/>
</dbReference>
<dbReference type="PANTHER" id="PTHR31595">
    <property type="entry name" value="LONG-CHAIN-ALCOHOL O-FATTY-ACYLTRANSFERASE 3-RELATED"/>
    <property type="match status" value="1"/>
</dbReference>
<evidence type="ECO:0000256" key="7">
    <source>
        <dbReference type="ARBA" id="ARBA00023136"/>
    </source>
</evidence>
<dbReference type="AlphaFoldDB" id="A0A2V1DNH9"/>
<keyword evidence="7 8" id="KW-0472">Membrane</keyword>
<dbReference type="InterPro" id="IPR032805">
    <property type="entry name" value="Wax_synthase_dom"/>
</dbReference>
<dbReference type="STRING" id="97972.A0A2V1DNH9"/>
<comment type="subcellular location">
    <subcellularLocation>
        <location evidence="1">Membrane</location>
        <topology evidence="1">Multi-pass membrane protein</topology>
    </subcellularLocation>
</comment>
<dbReference type="Pfam" id="PF13813">
    <property type="entry name" value="MBOAT_2"/>
    <property type="match status" value="1"/>
</dbReference>
<evidence type="ECO:0000256" key="1">
    <source>
        <dbReference type="ARBA" id="ARBA00004141"/>
    </source>
</evidence>
<dbReference type="OrthoDB" id="1077582at2759"/>
<evidence type="ECO:0000313" key="11">
    <source>
        <dbReference type="Proteomes" id="UP000244855"/>
    </source>
</evidence>
<evidence type="ECO:0000256" key="3">
    <source>
        <dbReference type="ARBA" id="ARBA00007282"/>
    </source>
</evidence>
<evidence type="ECO:0000256" key="5">
    <source>
        <dbReference type="ARBA" id="ARBA00022692"/>
    </source>
</evidence>
<dbReference type="GO" id="GO:0016020">
    <property type="term" value="C:membrane"/>
    <property type="evidence" value="ECO:0007669"/>
    <property type="project" value="UniProtKB-SubCell"/>
</dbReference>
<evidence type="ECO:0000256" key="8">
    <source>
        <dbReference type="SAM" id="Phobius"/>
    </source>
</evidence>
<dbReference type="EMBL" id="KZ805385">
    <property type="protein sequence ID" value="PVH99772.1"/>
    <property type="molecule type" value="Genomic_DNA"/>
</dbReference>
<name>A0A2V1DNH9_9PLEO</name>
<comment type="similarity">
    <text evidence="3">Belongs to the wax synthase family.</text>
</comment>
<sequence length="427" mass="47426">MALSHKGKFPCSASVLFGLTLGGFITPTCPLRLTALLPLTLCVTLCIPQCMPYMTRTPWAALVGWYAVTHLYHYLDVALLSRWSFEDGGPVGGILRPMAGGSKDSMRAEKVEGDGSEVWERFKFGVTVTMSFRFVGTRWAVRNTPRARITQRKEFLRCAFLKILVSYCVLDLIGSSNDPKIDSCFLTTAKIPLLTRWNDVTAEELTIRSFTVLAAGVSLNCVQGGIYHICALLAVSTGVSDPGEWPPFYGDVGEAYLVRRFWDNFWHQTKSRKFSSIAHYVTHVVAGLPRGTIIGRYTRILVAFTSSGVMHLIDDLASEVSIHESGAMRFFLVQALGVIVDDCIVRIYNLVVRKRMRISETVAKTVGFVWVAFWLTWSVPAYMYPMLWRANLGLNGSTVSFSFFGGGEERWKAGGCLLMMGVVALMG</sequence>
<evidence type="ECO:0000259" key="9">
    <source>
        <dbReference type="Pfam" id="PF13813"/>
    </source>
</evidence>
<dbReference type="Proteomes" id="UP000244855">
    <property type="component" value="Unassembled WGS sequence"/>
</dbReference>
<dbReference type="GO" id="GO:0008374">
    <property type="term" value="F:O-acyltransferase activity"/>
    <property type="evidence" value="ECO:0007669"/>
    <property type="project" value="InterPro"/>
</dbReference>
<keyword evidence="4" id="KW-0808">Transferase</keyword>
<reference evidence="10 11" key="1">
    <citation type="journal article" date="2018" name="Sci. Rep.">
        <title>Comparative genomics provides insights into the lifestyle and reveals functional heterogeneity of dark septate endophytic fungi.</title>
        <authorList>
            <person name="Knapp D.G."/>
            <person name="Nemeth J.B."/>
            <person name="Barry K."/>
            <person name="Hainaut M."/>
            <person name="Henrissat B."/>
            <person name="Johnson J."/>
            <person name="Kuo A."/>
            <person name="Lim J.H.P."/>
            <person name="Lipzen A."/>
            <person name="Nolan M."/>
            <person name="Ohm R.A."/>
            <person name="Tamas L."/>
            <person name="Grigoriev I.V."/>
            <person name="Spatafora J.W."/>
            <person name="Nagy L.G."/>
            <person name="Kovacs G.M."/>
        </authorList>
    </citation>
    <scope>NUCLEOTIDE SEQUENCE [LARGE SCALE GENOMIC DNA]</scope>
    <source>
        <strain evidence="10 11">DSE2036</strain>
    </source>
</reference>